<dbReference type="GeneID" id="10538754"/>
<dbReference type="Pfam" id="PF12776">
    <property type="entry name" value="Myb_DNA-bind_3"/>
    <property type="match status" value="1"/>
</dbReference>
<gene>
    <name evidence="3" type="ORF">PGTG_18727</name>
</gene>
<feature type="compositionally biased region" description="Polar residues" evidence="1">
    <location>
        <begin position="278"/>
        <end position="297"/>
    </location>
</feature>
<evidence type="ECO:0000256" key="1">
    <source>
        <dbReference type="SAM" id="MobiDB-lite"/>
    </source>
</evidence>
<dbReference type="EMBL" id="DS178367">
    <property type="protein sequence ID" value="EFP92595.2"/>
    <property type="molecule type" value="Genomic_DNA"/>
</dbReference>
<name>E3L7S0_PUCGT</name>
<feature type="domain" description="Myb/SANT-like" evidence="2">
    <location>
        <begin position="125"/>
        <end position="217"/>
    </location>
</feature>
<evidence type="ECO:0000313" key="4">
    <source>
        <dbReference type="Proteomes" id="UP000008783"/>
    </source>
</evidence>
<feature type="compositionally biased region" description="Polar residues" evidence="1">
    <location>
        <begin position="332"/>
        <end position="351"/>
    </location>
</feature>
<sequence length="451" mass="49910">MSFDSPRATPQITGVPNPRVILSAGGEAPWRFAVIVFFTCSGHLSQRAQFMTQDTTHVGDQSGWSGVAAGNFSLRVQPTSTTPQGTPPRDLEASTSSAKAGTEDSRPSKRPRLNKHESDDDPQDSWTDEQKTKFLTLILEQRSLCPLTKTNGNLQSQAIAEKMNKIFGTEFRLKALKNLLHQLRQSYFDIKFLRKRSGFQWDEKTGTISANDATWEKLLKEYPHKKYSQLRHKPIRWYSLAEQTFCAASETEKHPGAGNSKPKEISTDNNADEDGRSVTPSSRGPSVTKKTQPQSEEPTSKDENIFIKPGVENSKPKEISTDDKADEDGRSITPSSRGPSVTKKTQLQSEETPSKEEDTNLRVLPGTTAVPDASKTHTIAPDQSDVETSNPTIKAVTSMAHILLDQVSPSEYAKFVEVVESETNAQIFLTLLSTTNPDTCKAWLTRKSAKL</sequence>
<dbReference type="KEGG" id="pgr:PGTG_18727"/>
<dbReference type="PANTHER" id="PTHR46929:SF3">
    <property type="entry name" value="MYB_SANT-LIKE DOMAIN-CONTAINING PROTEIN"/>
    <property type="match status" value="1"/>
</dbReference>
<evidence type="ECO:0000259" key="2">
    <source>
        <dbReference type="Pfam" id="PF12776"/>
    </source>
</evidence>
<feature type="region of interest" description="Disordered" evidence="1">
    <location>
        <begin position="250"/>
        <end position="389"/>
    </location>
</feature>
<feature type="compositionally biased region" description="Low complexity" evidence="1">
    <location>
        <begin position="77"/>
        <end position="88"/>
    </location>
</feature>
<proteinExistence type="predicted"/>
<dbReference type="Proteomes" id="UP000008783">
    <property type="component" value="Unassembled WGS sequence"/>
</dbReference>
<reference key="1">
    <citation type="submission" date="2007-01" db="EMBL/GenBank/DDBJ databases">
        <title>The Genome Sequence of Puccinia graminis f. sp. tritici Strain CRL 75-36-700-3.</title>
        <authorList>
            <consortium name="The Broad Institute Genome Sequencing Platform"/>
            <person name="Birren B."/>
            <person name="Lander E."/>
            <person name="Galagan J."/>
            <person name="Nusbaum C."/>
            <person name="Devon K."/>
            <person name="Cuomo C."/>
            <person name="Jaffe D."/>
            <person name="Butler J."/>
            <person name="Alvarez P."/>
            <person name="Gnerre S."/>
            <person name="Grabherr M."/>
            <person name="Mauceli E."/>
            <person name="Brockman W."/>
            <person name="Young S."/>
            <person name="LaButti K."/>
            <person name="Sykes S."/>
            <person name="DeCaprio D."/>
            <person name="Crawford M."/>
            <person name="Koehrsen M."/>
            <person name="Engels R."/>
            <person name="Montgomery P."/>
            <person name="Pearson M."/>
            <person name="Howarth C."/>
            <person name="Larson L."/>
            <person name="White J."/>
            <person name="Zeng Q."/>
            <person name="Kodira C."/>
            <person name="Yandava C."/>
            <person name="Alvarado L."/>
            <person name="O'Leary S."/>
            <person name="Szabo L."/>
            <person name="Dean R."/>
            <person name="Schein J."/>
        </authorList>
    </citation>
    <scope>NUCLEOTIDE SEQUENCE</scope>
    <source>
        <strain>CRL 75-36-700-3</strain>
    </source>
</reference>
<feature type="compositionally biased region" description="Basic and acidic residues" evidence="1">
    <location>
        <begin position="314"/>
        <end position="330"/>
    </location>
</feature>
<dbReference type="AlphaFoldDB" id="E3L7S0"/>
<feature type="region of interest" description="Disordered" evidence="1">
    <location>
        <begin position="76"/>
        <end position="127"/>
    </location>
</feature>
<dbReference type="VEuPathDB" id="FungiDB:PGTG_18727"/>
<dbReference type="HOGENOM" id="CLU_049070_0_0_1"/>
<organism evidence="3 4">
    <name type="scientific">Puccinia graminis f. sp. tritici (strain CRL 75-36-700-3 / race SCCL)</name>
    <name type="common">Black stem rust fungus</name>
    <dbReference type="NCBI Taxonomy" id="418459"/>
    <lineage>
        <taxon>Eukaryota</taxon>
        <taxon>Fungi</taxon>
        <taxon>Dikarya</taxon>
        <taxon>Basidiomycota</taxon>
        <taxon>Pucciniomycotina</taxon>
        <taxon>Pucciniomycetes</taxon>
        <taxon>Pucciniales</taxon>
        <taxon>Pucciniaceae</taxon>
        <taxon>Puccinia</taxon>
    </lineage>
</organism>
<accession>E3L7S0</accession>
<dbReference type="InParanoid" id="E3L7S0"/>
<feature type="compositionally biased region" description="Basic and acidic residues" evidence="1">
    <location>
        <begin position="250"/>
        <end position="266"/>
    </location>
</feature>
<reference evidence="4" key="2">
    <citation type="journal article" date="2011" name="Proc. Natl. Acad. Sci. U.S.A.">
        <title>Obligate biotrophy features unraveled by the genomic analysis of rust fungi.</title>
        <authorList>
            <person name="Duplessis S."/>
            <person name="Cuomo C.A."/>
            <person name="Lin Y.-C."/>
            <person name="Aerts A."/>
            <person name="Tisserant E."/>
            <person name="Veneault-Fourrey C."/>
            <person name="Joly D.L."/>
            <person name="Hacquard S."/>
            <person name="Amselem J."/>
            <person name="Cantarel B.L."/>
            <person name="Chiu R."/>
            <person name="Coutinho P.M."/>
            <person name="Feau N."/>
            <person name="Field M."/>
            <person name="Frey P."/>
            <person name="Gelhaye E."/>
            <person name="Goldberg J."/>
            <person name="Grabherr M.G."/>
            <person name="Kodira C.D."/>
            <person name="Kohler A."/>
            <person name="Kuees U."/>
            <person name="Lindquist E.A."/>
            <person name="Lucas S.M."/>
            <person name="Mago R."/>
            <person name="Mauceli E."/>
            <person name="Morin E."/>
            <person name="Murat C."/>
            <person name="Pangilinan J.L."/>
            <person name="Park R."/>
            <person name="Pearson M."/>
            <person name="Quesneville H."/>
            <person name="Rouhier N."/>
            <person name="Sakthikumar S."/>
            <person name="Salamov A.A."/>
            <person name="Schmutz J."/>
            <person name="Selles B."/>
            <person name="Shapiro H."/>
            <person name="Tanguay P."/>
            <person name="Tuskan G.A."/>
            <person name="Henrissat B."/>
            <person name="Van de Peer Y."/>
            <person name="Rouze P."/>
            <person name="Ellis J.G."/>
            <person name="Dodds P.N."/>
            <person name="Schein J.E."/>
            <person name="Zhong S."/>
            <person name="Hamelin R.C."/>
            <person name="Grigoriev I.V."/>
            <person name="Szabo L.J."/>
            <person name="Martin F."/>
        </authorList>
    </citation>
    <scope>NUCLEOTIDE SEQUENCE [LARGE SCALE GENOMIC DNA]</scope>
    <source>
        <strain evidence="4">CRL 75-36-700-3 / race SCCL</strain>
    </source>
</reference>
<protein>
    <recommendedName>
        <fullName evidence="2">Myb/SANT-like domain-containing protein</fullName>
    </recommendedName>
</protein>
<dbReference type="InterPro" id="IPR024752">
    <property type="entry name" value="Myb/SANT-like_dom"/>
</dbReference>
<keyword evidence="4" id="KW-1185">Reference proteome</keyword>
<dbReference type="PANTHER" id="PTHR46929">
    <property type="entry name" value="EXPRESSED PROTEIN"/>
    <property type="match status" value="1"/>
</dbReference>
<dbReference type="RefSeq" id="XP_003337014.2">
    <property type="nucleotide sequence ID" value="XM_003336966.2"/>
</dbReference>
<dbReference type="OrthoDB" id="76215at2759"/>
<evidence type="ECO:0000313" key="3">
    <source>
        <dbReference type="EMBL" id="EFP92595.2"/>
    </source>
</evidence>